<dbReference type="PANTHER" id="PTHR33121">
    <property type="entry name" value="CYCLIC DI-GMP PHOSPHODIESTERASE PDEF"/>
    <property type="match status" value="1"/>
</dbReference>
<dbReference type="InterPro" id="IPR001633">
    <property type="entry name" value="EAL_dom"/>
</dbReference>
<dbReference type="AlphaFoldDB" id="V4RTL5"/>
<dbReference type="CDD" id="cd01948">
    <property type="entry name" value="EAL"/>
    <property type="match status" value="1"/>
</dbReference>
<dbReference type="eggNOG" id="COG2200">
    <property type="taxonomic scope" value="Bacteria"/>
</dbReference>
<gene>
    <name evidence="2" type="ORF">N177_0920</name>
</gene>
<dbReference type="PANTHER" id="PTHR33121:SF15">
    <property type="entry name" value="BLUE LIGHT- AND TEMPERATURE-REGULATED ANTIREPRESSOR BLUF"/>
    <property type="match status" value="1"/>
</dbReference>
<name>V4RTL5_9HYPH</name>
<organism evidence="2 3">
    <name type="scientific">Lutibaculum baratangense AMV1</name>
    <dbReference type="NCBI Taxonomy" id="631454"/>
    <lineage>
        <taxon>Bacteria</taxon>
        <taxon>Pseudomonadati</taxon>
        <taxon>Pseudomonadota</taxon>
        <taxon>Alphaproteobacteria</taxon>
        <taxon>Hyphomicrobiales</taxon>
        <taxon>Tepidamorphaceae</taxon>
        <taxon>Lutibaculum</taxon>
    </lineage>
</organism>
<dbReference type="Gene3D" id="3.20.20.450">
    <property type="entry name" value="EAL domain"/>
    <property type="match status" value="1"/>
</dbReference>
<dbReference type="Proteomes" id="UP000017819">
    <property type="component" value="Unassembled WGS sequence"/>
</dbReference>
<feature type="domain" description="EAL" evidence="1">
    <location>
        <begin position="1"/>
        <end position="251"/>
    </location>
</feature>
<sequence length="268" mass="29487">MSKSVSCQACRDGAELPFAFSMAFQPIVDIERGRPWAYEALVRGPEGQSAMSILDQVTAETRYRFDQAARVKAIELAGRLFGTDEAKLSINFMPNAVYEPAACIRASLVAAAKVGFARDRLVFEFTENERVDAAHVNRIIEEYRRQGFLTAIDDFGSGYSGLNLLAQYQPDIIKLDMELIRGIAESRARRAIVSGVLATAEALELTVIAEGIETHEELSTLREAGITLFQGYYLARPAFEALPELTLPVVTPLPTAGVARQRLLAVTR</sequence>
<dbReference type="SMART" id="SM00052">
    <property type="entry name" value="EAL"/>
    <property type="match status" value="1"/>
</dbReference>
<dbReference type="PROSITE" id="PS50883">
    <property type="entry name" value="EAL"/>
    <property type="match status" value="1"/>
</dbReference>
<dbReference type="OrthoDB" id="1673646at2"/>
<reference evidence="2 3" key="1">
    <citation type="journal article" date="2014" name="Genome Announc.">
        <title>Draft Genome Sequence of Lutibaculum baratangense Strain AMV1T, Isolated from a Mud Volcano in Andamans, India.</title>
        <authorList>
            <person name="Singh A."/>
            <person name="Sreenivas A."/>
            <person name="Sathyanarayana Reddy G."/>
            <person name="Pinnaka A.K."/>
            <person name="Shivaji S."/>
        </authorList>
    </citation>
    <scope>NUCLEOTIDE SEQUENCE [LARGE SCALE GENOMIC DNA]</scope>
    <source>
        <strain evidence="2 3">AMV1</strain>
    </source>
</reference>
<keyword evidence="3" id="KW-1185">Reference proteome</keyword>
<evidence type="ECO:0000259" key="1">
    <source>
        <dbReference type="PROSITE" id="PS50883"/>
    </source>
</evidence>
<accession>V4RTL5</accession>
<dbReference type="EMBL" id="AWXZ01000015">
    <property type="protein sequence ID" value="ESR26420.1"/>
    <property type="molecule type" value="Genomic_DNA"/>
</dbReference>
<proteinExistence type="predicted"/>
<dbReference type="GO" id="GO:0071111">
    <property type="term" value="F:cyclic-guanylate-specific phosphodiesterase activity"/>
    <property type="evidence" value="ECO:0007669"/>
    <property type="project" value="InterPro"/>
</dbReference>
<evidence type="ECO:0000313" key="3">
    <source>
        <dbReference type="Proteomes" id="UP000017819"/>
    </source>
</evidence>
<dbReference type="InterPro" id="IPR035919">
    <property type="entry name" value="EAL_sf"/>
</dbReference>
<comment type="caution">
    <text evidence="2">The sequence shown here is derived from an EMBL/GenBank/DDBJ whole genome shotgun (WGS) entry which is preliminary data.</text>
</comment>
<dbReference type="InterPro" id="IPR050706">
    <property type="entry name" value="Cyclic-di-GMP_PDE-like"/>
</dbReference>
<dbReference type="RefSeq" id="WP_023431066.1">
    <property type="nucleotide sequence ID" value="NZ_AWXZ01000015.1"/>
</dbReference>
<dbReference type="Pfam" id="PF00563">
    <property type="entry name" value="EAL"/>
    <property type="match status" value="1"/>
</dbReference>
<evidence type="ECO:0000313" key="2">
    <source>
        <dbReference type="EMBL" id="ESR26420.1"/>
    </source>
</evidence>
<dbReference type="SUPFAM" id="SSF141868">
    <property type="entry name" value="EAL domain-like"/>
    <property type="match status" value="1"/>
</dbReference>
<protein>
    <submittedName>
        <fullName evidence="2">EAL domain protein</fullName>
    </submittedName>
</protein>
<dbReference type="STRING" id="631454.N177_0920"/>
<dbReference type="PATRIC" id="fig|631454.5.peg.907"/>